<feature type="transmembrane region" description="Helical" evidence="1">
    <location>
        <begin position="40"/>
        <end position="59"/>
    </location>
</feature>
<dbReference type="PANTHER" id="PTHR39624">
    <property type="entry name" value="PROTEIN INVOLVED IN RIMO-MEDIATED BETA-METHYLTHIOLATION OF RIBOSOMAL PROTEIN S12 YCAO"/>
    <property type="match status" value="1"/>
</dbReference>
<dbReference type="RefSeq" id="WP_054521877.1">
    <property type="nucleotide sequence ID" value="NZ_LGKO01000005.1"/>
</dbReference>
<reference evidence="2 3" key="1">
    <citation type="submission" date="2015-07" db="EMBL/GenBank/DDBJ databases">
        <title>Whole genome sequence of Thermanaerothrix daxensis DSM 23592.</title>
        <authorList>
            <person name="Hemp J."/>
            <person name="Ward L.M."/>
            <person name="Pace L.A."/>
            <person name="Fischer W.W."/>
        </authorList>
    </citation>
    <scope>NUCLEOTIDE SEQUENCE [LARGE SCALE GENOMIC DNA]</scope>
    <source>
        <strain evidence="2 3">GNS-1</strain>
    </source>
</reference>
<dbReference type="OrthoDB" id="290036at2"/>
<dbReference type="SUPFAM" id="SSF82784">
    <property type="entry name" value="OsmC-like"/>
    <property type="match status" value="1"/>
</dbReference>
<evidence type="ECO:0000313" key="3">
    <source>
        <dbReference type="Proteomes" id="UP000050544"/>
    </source>
</evidence>
<dbReference type="InterPro" id="IPR015946">
    <property type="entry name" value="KH_dom-like_a/b"/>
</dbReference>
<dbReference type="PANTHER" id="PTHR39624:SF2">
    <property type="entry name" value="OSMC-LIKE PROTEIN"/>
    <property type="match status" value="1"/>
</dbReference>
<accession>A0A0P6XPN7</accession>
<evidence type="ECO:0000313" key="2">
    <source>
        <dbReference type="EMBL" id="KPL82393.1"/>
    </source>
</evidence>
<dbReference type="InterPro" id="IPR036102">
    <property type="entry name" value="OsmC/Ohrsf"/>
</dbReference>
<dbReference type="InterPro" id="IPR003718">
    <property type="entry name" value="OsmC/Ohr_fam"/>
</dbReference>
<dbReference type="EMBL" id="LGKO01000005">
    <property type="protein sequence ID" value="KPL82393.1"/>
    <property type="molecule type" value="Genomic_DNA"/>
</dbReference>
<dbReference type="Proteomes" id="UP000050544">
    <property type="component" value="Unassembled WGS sequence"/>
</dbReference>
<dbReference type="AlphaFoldDB" id="A0A0P6XPN7"/>
<dbReference type="Gene3D" id="3.30.300.20">
    <property type="match status" value="1"/>
</dbReference>
<name>A0A0P6XPN7_9CHLR</name>
<organism evidence="2 3">
    <name type="scientific">Thermanaerothrix daxensis</name>
    <dbReference type="NCBI Taxonomy" id="869279"/>
    <lineage>
        <taxon>Bacteria</taxon>
        <taxon>Bacillati</taxon>
        <taxon>Chloroflexota</taxon>
        <taxon>Anaerolineae</taxon>
        <taxon>Anaerolineales</taxon>
        <taxon>Anaerolineaceae</taxon>
        <taxon>Thermanaerothrix</taxon>
    </lineage>
</organism>
<gene>
    <name evidence="2" type="ORF">SE15_09490</name>
</gene>
<evidence type="ECO:0000256" key="1">
    <source>
        <dbReference type="SAM" id="Phobius"/>
    </source>
</evidence>
<comment type="caution">
    <text evidence="2">The sequence shown here is derived from an EMBL/GenBank/DDBJ whole genome shotgun (WGS) entry which is preliminary data.</text>
</comment>
<dbReference type="Pfam" id="PF02566">
    <property type="entry name" value="OsmC"/>
    <property type="match status" value="1"/>
</dbReference>
<keyword evidence="1" id="KW-1133">Transmembrane helix</keyword>
<sequence length="135" mass="14728">MEMIIDFPGGARVDAHFGPYTVKTDQPPMGGGAGSAPTPFALFLASLGTCAGIYVLGFCRQRGLPTDGIRLIQRVRSNPMTGMVEEVELEIQVPPTFPQKYYEALVRSAEQCAVKKHLERPPRFNVHTEVVGQPA</sequence>
<dbReference type="STRING" id="869279.SE15_09490"/>
<keyword evidence="1" id="KW-0812">Transmembrane</keyword>
<keyword evidence="1" id="KW-0472">Membrane</keyword>
<protein>
    <submittedName>
        <fullName evidence="2">Osmotically inducible protein OsmC</fullName>
    </submittedName>
</protein>
<keyword evidence="3" id="KW-1185">Reference proteome</keyword>
<proteinExistence type="predicted"/>